<keyword evidence="3" id="KW-1185">Reference proteome</keyword>
<organism evidence="2 3">
    <name type="scientific">Hymenobacter arizonensis</name>
    <name type="common">Siccationidurans arizonensis</name>
    <dbReference type="NCBI Taxonomy" id="1227077"/>
    <lineage>
        <taxon>Bacteria</taxon>
        <taxon>Pseudomonadati</taxon>
        <taxon>Bacteroidota</taxon>
        <taxon>Cytophagia</taxon>
        <taxon>Cytophagales</taxon>
        <taxon>Hymenobacteraceae</taxon>
        <taxon>Hymenobacter</taxon>
    </lineage>
</organism>
<dbReference type="STRING" id="1227077.SAMN04515668_4474"/>
<proteinExistence type="predicted"/>
<protein>
    <submittedName>
        <fullName evidence="2">GLPGLI family protein</fullName>
    </submittedName>
</protein>
<evidence type="ECO:0000313" key="3">
    <source>
        <dbReference type="Proteomes" id="UP000199029"/>
    </source>
</evidence>
<name>A0A1I6BFV0_HYMAR</name>
<evidence type="ECO:0000313" key="2">
    <source>
        <dbReference type="EMBL" id="SFQ79657.1"/>
    </source>
</evidence>
<dbReference type="OrthoDB" id="1440774at2"/>
<dbReference type="AlphaFoldDB" id="A0A1I6BFV0"/>
<gene>
    <name evidence="2" type="ORF">SAMN04515668_4474</name>
</gene>
<feature type="signal peptide" evidence="1">
    <location>
        <begin position="1"/>
        <end position="22"/>
    </location>
</feature>
<dbReference type="Proteomes" id="UP000199029">
    <property type="component" value="Unassembled WGS sequence"/>
</dbReference>
<sequence length="250" mass="27461">MRISFLFAVSAALVLSSEAAYSQSTKPTVIKVSYVTSPLSAKMSAMIKGQVSDPQQYAAIIQQLSDVKIYHSLYVDIKTNESVYKLDSVKEVKGTSIAGQVIFCHKDPLGNFTGQETFTGSEYYFNGKAQTLQWDISKEKKTIGKYSCTKATLKNSPDVSVWFTTQIPIGNGPAYYYGLPGLVVEADSYFESCSISQFEYATDKAVFSATVAKYQALGKGKTTMPLALVIASKQNFITMAENKIKQKQSK</sequence>
<keyword evidence="1" id="KW-0732">Signal</keyword>
<accession>A0A1I6BFV0</accession>
<dbReference type="Pfam" id="PF09697">
    <property type="entry name" value="Porph_ging"/>
    <property type="match status" value="1"/>
</dbReference>
<reference evidence="3" key="1">
    <citation type="submission" date="2016-10" db="EMBL/GenBank/DDBJ databases">
        <authorList>
            <person name="Varghese N."/>
            <person name="Submissions S."/>
        </authorList>
    </citation>
    <scope>NUCLEOTIDE SEQUENCE [LARGE SCALE GENOMIC DNA]</scope>
    <source>
        <strain evidence="3">OR362-8,ATCC BAA-1266,JCM 13504</strain>
    </source>
</reference>
<dbReference type="InterPro" id="IPR005901">
    <property type="entry name" value="GLPGLI"/>
</dbReference>
<evidence type="ECO:0000256" key="1">
    <source>
        <dbReference type="SAM" id="SignalP"/>
    </source>
</evidence>
<dbReference type="EMBL" id="FOXS01000008">
    <property type="protein sequence ID" value="SFQ79657.1"/>
    <property type="molecule type" value="Genomic_DNA"/>
</dbReference>
<feature type="chain" id="PRO_5011573104" evidence="1">
    <location>
        <begin position="23"/>
        <end position="250"/>
    </location>
</feature>
<dbReference type="RefSeq" id="WP_092678460.1">
    <property type="nucleotide sequence ID" value="NZ_FOXS01000008.1"/>
</dbReference>
<dbReference type="NCBIfam" id="TIGR01200">
    <property type="entry name" value="GLPGLI"/>
    <property type="match status" value="1"/>
</dbReference>